<organism evidence="2 3">
    <name type="scientific">Portunus trituberculatus</name>
    <name type="common">Swimming crab</name>
    <name type="synonym">Neptunus trituberculatus</name>
    <dbReference type="NCBI Taxonomy" id="210409"/>
    <lineage>
        <taxon>Eukaryota</taxon>
        <taxon>Metazoa</taxon>
        <taxon>Ecdysozoa</taxon>
        <taxon>Arthropoda</taxon>
        <taxon>Crustacea</taxon>
        <taxon>Multicrustacea</taxon>
        <taxon>Malacostraca</taxon>
        <taxon>Eumalacostraca</taxon>
        <taxon>Eucarida</taxon>
        <taxon>Decapoda</taxon>
        <taxon>Pleocyemata</taxon>
        <taxon>Brachyura</taxon>
        <taxon>Eubrachyura</taxon>
        <taxon>Portunoidea</taxon>
        <taxon>Portunidae</taxon>
        <taxon>Portuninae</taxon>
        <taxon>Portunus</taxon>
    </lineage>
</organism>
<feature type="region of interest" description="Disordered" evidence="1">
    <location>
        <begin position="1"/>
        <end position="25"/>
    </location>
</feature>
<keyword evidence="3" id="KW-1185">Reference proteome</keyword>
<comment type="caution">
    <text evidence="2">The sequence shown here is derived from an EMBL/GenBank/DDBJ whole genome shotgun (WGS) entry which is preliminary data.</text>
</comment>
<protein>
    <submittedName>
        <fullName evidence="2">Uncharacterized protein</fullName>
    </submittedName>
</protein>
<name>A0A5B7IS71_PORTR</name>
<evidence type="ECO:0000256" key="1">
    <source>
        <dbReference type="SAM" id="MobiDB-lite"/>
    </source>
</evidence>
<evidence type="ECO:0000313" key="2">
    <source>
        <dbReference type="EMBL" id="MPC88441.1"/>
    </source>
</evidence>
<sequence length="52" mass="5737">MSDREPQSLATVASVRGKASKQWKPMGDHIPATRSCGFVAPQSRSLVYSRPY</sequence>
<accession>A0A5B7IS71</accession>
<dbReference type="AlphaFoldDB" id="A0A5B7IS71"/>
<gene>
    <name evidence="2" type="ORF">E2C01_083344</name>
</gene>
<reference evidence="2 3" key="1">
    <citation type="submission" date="2019-05" db="EMBL/GenBank/DDBJ databases">
        <title>Another draft genome of Portunus trituberculatus and its Hox gene families provides insights of decapod evolution.</title>
        <authorList>
            <person name="Jeong J.-H."/>
            <person name="Song I."/>
            <person name="Kim S."/>
            <person name="Choi T."/>
            <person name="Kim D."/>
            <person name="Ryu S."/>
            <person name="Kim W."/>
        </authorList>
    </citation>
    <scope>NUCLEOTIDE SEQUENCE [LARGE SCALE GENOMIC DNA]</scope>
    <source>
        <tissue evidence="2">Muscle</tissue>
    </source>
</reference>
<dbReference type="EMBL" id="VSRR010077806">
    <property type="protein sequence ID" value="MPC88441.1"/>
    <property type="molecule type" value="Genomic_DNA"/>
</dbReference>
<dbReference type="Proteomes" id="UP000324222">
    <property type="component" value="Unassembled WGS sequence"/>
</dbReference>
<evidence type="ECO:0000313" key="3">
    <source>
        <dbReference type="Proteomes" id="UP000324222"/>
    </source>
</evidence>
<proteinExistence type="predicted"/>